<reference evidence="2" key="2">
    <citation type="submission" date="2024-01" db="EMBL/GenBank/DDBJ databases">
        <title>Comparative genomics of Cryptococcus and Kwoniella reveals pathogenesis evolution and contrasting modes of karyotype evolution via chromosome fusion or intercentromeric recombination.</title>
        <authorList>
            <person name="Coelho M.A."/>
            <person name="David-Palma M."/>
            <person name="Shea T."/>
            <person name="Bowers K."/>
            <person name="McGinley-Smith S."/>
            <person name="Mohammad A.W."/>
            <person name="Gnirke A."/>
            <person name="Yurkov A.M."/>
            <person name="Nowrousian M."/>
            <person name="Sun S."/>
            <person name="Cuomo C.A."/>
            <person name="Heitman J."/>
        </authorList>
    </citation>
    <scope>NUCLEOTIDE SEQUENCE</scope>
    <source>
        <strain evidence="2">CBS 12478</strain>
    </source>
</reference>
<dbReference type="SUPFAM" id="SSF54695">
    <property type="entry name" value="POZ domain"/>
    <property type="match status" value="1"/>
</dbReference>
<evidence type="ECO:0000313" key="2">
    <source>
        <dbReference type="EMBL" id="WWD16618.1"/>
    </source>
</evidence>
<dbReference type="Proteomes" id="UP000322225">
    <property type="component" value="Chromosome 2"/>
</dbReference>
<gene>
    <name evidence="2" type="ORF">CI109_101047</name>
</gene>
<protein>
    <submittedName>
        <fullName evidence="2">Uncharacterized protein</fullName>
    </submittedName>
</protein>
<dbReference type="AlphaFoldDB" id="A0A5M6C5Q8"/>
<dbReference type="InterPro" id="IPR011333">
    <property type="entry name" value="SKP1/BTB/POZ_sf"/>
</dbReference>
<dbReference type="Gene3D" id="3.30.710.10">
    <property type="entry name" value="Potassium Channel Kv1.1, Chain A"/>
    <property type="match status" value="1"/>
</dbReference>
<feature type="compositionally biased region" description="Low complexity" evidence="1">
    <location>
        <begin position="1"/>
        <end position="24"/>
    </location>
</feature>
<evidence type="ECO:0000313" key="3">
    <source>
        <dbReference type="Proteomes" id="UP000322225"/>
    </source>
</evidence>
<dbReference type="KEGG" id="ksn:43586816"/>
<dbReference type="InterPro" id="IPR000210">
    <property type="entry name" value="BTB/POZ_dom"/>
</dbReference>
<dbReference type="RefSeq" id="XP_031863039.1">
    <property type="nucleotide sequence ID" value="XM_032002700.1"/>
</dbReference>
<proteinExistence type="predicted"/>
<feature type="region of interest" description="Disordered" evidence="1">
    <location>
        <begin position="1"/>
        <end position="31"/>
    </location>
</feature>
<dbReference type="PANTHER" id="PTHR47369:SF2">
    <property type="entry name" value="BTB_POZ DOMAIN-CONTAINING PROTEIN 2"/>
    <property type="match status" value="1"/>
</dbReference>
<dbReference type="OrthoDB" id="6359943at2759"/>
<dbReference type="PROSITE" id="PS50097">
    <property type="entry name" value="BTB"/>
    <property type="match status" value="1"/>
</dbReference>
<reference evidence="2" key="1">
    <citation type="submission" date="2017-08" db="EMBL/GenBank/DDBJ databases">
        <authorList>
            <person name="Cuomo C."/>
            <person name="Billmyre B."/>
            <person name="Heitman J."/>
        </authorList>
    </citation>
    <scope>NUCLEOTIDE SEQUENCE</scope>
    <source>
        <strain evidence="2">CBS 12478</strain>
    </source>
</reference>
<sequence length="372" mass="40470">MSQSITPAAPALSSPGGSATPSTTVYSSSVNHDTTLTNGVASGNDGLYNGDAESSKMAAQVDPTIHALNLSSWIYHVGYSNQDWADIQLTFFGSGLKAHRIVLARSPYLAHLLLNVVPGSTIHLSFVDENITEESVHIALQHLYNPCQRHVSPSNSRSVLATAFLLGGMPELVHHAYTICRDTLDSTNINEYVNWIGSSSANHLNGFRDASTMYGSVKVQDGQATVQRSSESEGSIWAEESHPRYGEWTIRLKHDIADFLLRVLPEQIGEEGKSLTNDPRLLSTYVNLPYDLFKSCVESPDLPIPSMQDRFQFAKKVLVQRKKLTSGASASASASGPPMEESVVLAFSGGDGMEVHVTRKPKKTRALWKVEG</sequence>
<evidence type="ECO:0000256" key="1">
    <source>
        <dbReference type="SAM" id="MobiDB-lite"/>
    </source>
</evidence>
<keyword evidence="3" id="KW-1185">Reference proteome</keyword>
<accession>A0A5M6C5Q8</accession>
<name>A0A5M6C5Q8_9TREE</name>
<dbReference type="PANTHER" id="PTHR47369">
    <property type="entry name" value="BTB/POZ DOMAIN-CONTAINING PROTEIN"/>
    <property type="match status" value="1"/>
</dbReference>
<organism evidence="2 3">
    <name type="scientific">Kwoniella shandongensis</name>
    <dbReference type="NCBI Taxonomy" id="1734106"/>
    <lineage>
        <taxon>Eukaryota</taxon>
        <taxon>Fungi</taxon>
        <taxon>Dikarya</taxon>
        <taxon>Basidiomycota</taxon>
        <taxon>Agaricomycotina</taxon>
        <taxon>Tremellomycetes</taxon>
        <taxon>Tremellales</taxon>
        <taxon>Cryptococcaceae</taxon>
        <taxon>Kwoniella</taxon>
    </lineage>
</organism>
<dbReference type="EMBL" id="CP144052">
    <property type="protein sequence ID" value="WWD16618.1"/>
    <property type="molecule type" value="Genomic_DNA"/>
</dbReference>
<dbReference type="GeneID" id="43586816"/>